<dbReference type="InterPro" id="IPR008253">
    <property type="entry name" value="Marvel"/>
</dbReference>
<evidence type="ECO:0000256" key="3">
    <source>
        <dbReference type="ARBA" id="ARBA00022989"/>
    </source>
</evidence>
<dbReference type="PANTHER" id="PTHR37451:SF1">
    <property type="entry name" value="MARVEL DOMAIN-CONTAINING PROTEIN"/>
    <property type="match status" value="1"/>
</dbReference>
<comment type="subcellular location">
    <subcellularLocation>
        <location evidence="1">Membrane</location>
        <topology evidence="1">Multi-pass membrane protein</topology>
    </subcellularLocation>
</comment>
<dbReference type="Pfam" id="PF01284">
    <property type="entry name" value="MARVEL"/>
    <property type="match status" value="1"/>
</dbReference>
<evidence type="ECO:0000256" key="1">
    <source>
        <dbReference type="ARBA" id="ARBA00004141"/>
    </source>
</evidence>
<organism evidence="8 9">
    <name type="scientific">Lachancea dasiensis</name>
    <dbReference type="NCBI Taxonomy" id="1072105"/>
    <lineage>
        <taxon>Eukaryota</taxon>
        <taxon>Fungi</taxon>
        <taxon>Dikarya</taxon>
        <taxon>Ascomycota</taxon>
        <taxon>Saccharomycotina</taxon>
        <taxon>Saccharomycetes</taxon>
        <taxon>Saccharomycetales</taxon>
        <taxon>Saccharomycetaceae</taxon>
        <taxon>Lachancea</taxon>
    </lineage>
</organism>
<dbReference type="STRING" id="1266660.A0A1G4JCI0"/>
<reference evidence="9" key="1">
    <citation type="submission" date="2016-03" db="EMBL/GenBank/DDBJ databases">
        <authorList>
            <person name="Devillers H."/>
        </authorList>
    </citation>
    <scope>NUCLEOTIDE SEQUENCE [LARGE SCALE GENOMIC DNA]</scope>
</reference>
<keyword evidence="3 6" id="KW-1133">Transmembrane helix</keyword>
<feature type="domain" description="MARVEL" evidence="7">
    <location>
        <begin position="66"/>
        <end position="220"/>
    </location>
</feature>
<evidence type="ECO:0000256" key="2">
    <source>
        <dbReference type="ARBA" id="ARBA00022692"/>
    </source>
</evidence>
<accession>A0A1G4JCI0</accession>
<dbReference type="Proteomes" id="UP000190274">
    <property type="component" value="Chromosome E"/>
</dbReference>
<keyword evidence="2 6" id="KW-0812">Transmembrane</keyword>
<protein>
    <submittedName>
        <fullName evidence="8">LADA_0E06348g1_1</fullName>
    </submittedName>
</protein>
<feature type="region of interest" description="Disordered" evidence="5">
    <location>
        <begin position="1"/>
        <end position="25"/>
    </location>
</feature>
<feature type="compositionally biased region" description="Polar residues" evidence="5">
    <location>
        <begin position="288"/>
        <end position="298"/>
    </location>
</feature>
<dbReference type="AlphaFoldDB" id="A0A1G4JCI0"/>
<keyword evidence="4 6" id="KW-0472">Membrane</keyword>
<dbReference type="GO" id="GO:0016020">
    <property type="term" value="C:membrane"/>
    <property type="evidence" value="ECO:0007669"/>
    <property type="project" value="UniProtKB-SubCell"/>
</dbReference>
<name>A0A1G4JCI0_9SACH</name>
<dbReference type="OrthoDB" id="4065952at2759"/>
<feature type="transmembrane region" description="Helical" evidence="6">
    <location>
        <begin position="130"/>
        <end position="151"/>
    </location>
</feature>
<evidence type="ECO:0000313" key="8">
    <source>
        <dbReference type="EMBL" id="SCU87819.1"/>
    </source>
</evidence>
<gene>
    <name evidence="8" type="ORF">LADA_0E06348G</name>
</gene>
<evidence type="ECO:0000313" key="9">
    <source>
        <dbReference type="Proteomes" id="UP000190274"/>
    </source>
</evidence>
<feature type="transmembrane region" description="Helical" evidence="6">
    <location>
        <begin position="64"/>
        <end position="88"/>
    </location>
</feature>
<feature type="transmembrane region" description="Helical" evidence="6">
    <location>
        <begin position="206"/>
        <end position="229"/>
    </location>
</feature>
<proteinExistence type="predicted"/>
<dbReference type="PANTHER" id="PTHR37451">
    <property type="entry name" value="MARVEL DOMAIN"/>
    <property type="match status" value="1"/>
</dbReference>
<feature type="compositionally biased region" description="Basic and acidic residues" evidence="5">
    <location>
        <begin position="300"/>
        <end position="311"/>
    </location>
</feature>
<dbReference type="EMBL" id="LT598455">
    <property type="protein sequence ID" value="SCU87819.1"/>
    <property type="molecule type" value="Genomic_DNA"/>
</dbReference>
<evidence type="ECO:0000259" key="7">
    <source>
        <dbReference type="Pfam" id="PF01284"/>
    </source>
</evidence>
<evidence type="ECO:0000256" key="5">
    <source>
        <dbReference type="SAM" id="MobiDB-lite"/>
    </source>
</evidence>
<feature type="transmembrane region" description="Helical" evidence="6">
    <location>
        <begin position="100"/>
        <end position="124"/>
    </location>
</feature>
<sequence>MSATDTYPNNPRVTAPGGATEIPGMTTAAPHDENAAWGRRHEDVEENKSGKRKLLKAGIVATDFLLISLRFLQFVASVIVLGLLAYVLKGYEYHGSRKTNYGLAVACISTFYLLMLCILAPVLHRFLMPGLYLILEAIMTILWLVAFIVLAKAHGSRTCGLSSTNTYNSQYGSFSDFVNAGGSYDPYTGRYTSNAHMRACRSSQAAIAFSGMATILFIVSPILIGLLVIKPLLARSGGRSSSLWQPYKNAGLKLNPHTGLRVSDAERSDTEALGHAAGVTGAGHDQHTFSTGDSTYNGVHNDKLADSDHRRNVSGATEMDPHATNTNPTTADATSPSTDPNVMNNTTYSGNQPIVTDTSVNPRTDGNPNISTGHPI</sequence>
<feature type="compositionally biased region" description="Low complexity" evidence="5">
    <location>
        <begin position="323"/>
        <end position="340"/>
    </location>
</feature>
<keyword evidence="9" id="KW-1185">Reference proteome</keyword>
<feature type="compositionally biased region" description="Polar residues" evidence="5">
    <location>
        <begin position="341"/>
        <end position="376"/>
    </location>
</feature>
<evidence type="ECO:0000256" key="4">
    <source>
        <dbReference type="ARBA" id="ARBA00023136"/>
    </source>
</evidence>
<feature type="region of interest" description="Disordered" evidence="5">
    <location>
        <begin position="278"/>
        <end position="376"/>
    </location>
</feature>
<evidence type="ECO:0000256" key="6">
    <source>
        <dbReference type="SAM" id="Phobius"/>
    </source>
</evidence>
<feature type="compositionally biased region" description="Polar residues" evidence="5">
    <location>
        <begin position="1"/>
        <end position="12"/>
    </location>
</feature>